<accession>A0A6N6RIC0</accession>
<proteinExistence type="predicted"/>
<name>A0A6N6RIC0_9FLAO</name>
<keyword evidence="2" id="KW-1185">Reference proteome</keyword>
<evidence type="ECO:0000313" key="1">
    <source>
        <dbReference type="EMBL" id="KAB2813707.1"/>
    </source>
</evidence>
<dbReference type="Pfam" id="PF14539">
    <property type="entry name" value="DUF4442"/>
    <property type="match status" value="1"/>
</dbReference>
<sequence>MYERIFYLSGMTWTPDQQKLINRLNNQLAFRFFTRKMVPAAAHAGVRFIKFDERECQIAMPYRKRNKNPFRSMYFAVQSMAAEMSTALPAMIHMKKHDVSIAWIVIDFTASFPAKATGDVVFTCQQVDEIGKVIEAASQSDEAQTIAVKTVGKMSDGTVVSEFTFHWSFKRRAKR</sequence>
<dbReference type="InterPro" id="IPR027961">
    <property type="entry name" value="DUF4442"/>
</dbReference>
<dbReference type="EMBL" id="WBVO01000003">
    <property type="protein sequence ID" value="KAB2813707.1"/>
    <property type="molecule type" value="Genomic_DNA"/>
</dbReference>
<organism evidence="1 2">
    <name type="scientific">Phaeocystidibacter luteus</name>
    <dbReference type="NCBI Taxonomy" id="911197"/>
    <lineage>
        <taxon>Bacteria</taxon>
        <taxon>Pseudomonadati</taxon>
        <taxon>Bacteroidota</taxon>
        <taxon>Flavobacteriia</taxon>
        <taxon>Flavobacteriales</taxon>
        <taxon>Phaeocystidibacteraceae</taxon>
        <taxon>Phaeocystidibacter</taxon>
    </lineage>
</organism>
<reference evidence="1 2" key="1">
    <citation type="submission" date="2019-09" db="EMBL/GenBank/DDBJ databases">
        <title>Genomes of family Cryomorphaceae.</title>
        <authorList>
            <person name="Bowman J.P."/>
        </authorList>
    </citation>
    <scope>NUCLEOTIDE SEQUENCE [LARGE SCALE GENOMIC DNA]</scope>
    <source>
        <strain evidence="1 2">LMG 25704</strain>
    </source>
</reference>
<dbReference type="OrthoDB" id="9153186at2"/>
<evidence type="ECO:0000313" key="2">
    <source>
        <dbReference type="Proteomes" id="UP000468650"/>
    </source>
</evidence>
<comment type="caution">
    <text evidence="1">The sequence shown here is derived from an EMBL/GenBank/DDBJ whole genome shotgun (WGS) entry which is preliminary data.</text>
</comment>
<dbReference type="InterPro" id="IPR029069">
    <property type="entry name" value="HotDog_dom_sf"/>
</dbReference>
<dbReference type="AlphaFoldDB" id="A0A6N6RIC0"/>
<dbReference type="SUPFAM" id="SSF54637">
    <property type="entry name" value="Thioesterase/thiol ester dehydrase-isomerase"/>
    <property type="match status" value="1"/>
</dbReference>
<dbReference type="Gene3D" id="3.10.129.10">
    <property type="entry name" value="Hotdog Thioesterase"/>
    <property type="match status" value="1"/>
</dbReference>
<protein>
    <submittedName>
        <fullName evidence="1">DUF4442 domain-containing protein</fullName>
    </submittedName>
</protein>
<gene>
    <name evidence="1" type="ORF">F8C67_05980</name>
</gene>
<dbReference type="Proteomes" id="UP000468650">
    <property type="component" value="Unassembled WGS sequence"/>
</dbReference>
<dbReference type="RefSeq" id="WP_151666909.1">
    <property type="nucleotide sequence ID" value="NZ_WBVO01000003.1"/>
</dbReference>